<keyword evidence="1" id="KW-0648">Protein biosynthesis</keyword>
<keyword evidence="1" id="KW-0067">ATP-binding</keyword>
<dbReference type="OrthoDB" id="9813938at2"/>
<dbReference type="Pfam" id="PF02686">
    <property type="entry name" value="GatC"/>
    <property type="match status" value="1"/>
</dbReference>
<dbReference type="RefSeq" id="WP_091691354.1">
    <property type="nucleotide sequence ID" value="NZ_FPBF01000001.1"/>
</dbReference>
<dbReference type="GO" id="GO:0006412">
    <property type="term" value="P:translation"/>
    <property type="evidence" value="ECO:0007669"/>
    <property type="project" value="UniProtKB-UniRule"/>
</dbReference>
<comment type="subunit">
    <text evidence="1">Heterotrimer of A, B and C subunits.</text>
</comment>
<dbReference type="PANTHER" id="PTHR15004:SF0">
    <property type="entry name" value="GLUTAMYL-TRNA(GLN) AMIDOTRANSFERASE SUBUNIT C, MITOCHONDRIAL"/>
    <property type="match status" value="1"/>
</dbReference>
<keyword evidence="1" id="KW-0436">Ligase</keyword>
<comment type="similarity">
    <text evidence="1">Belongs to the GatC family.</text>
</comment>
<dbReference type="GO" id="GO:0070681">
    <property type="term" value="P:glutaminyl-tRNAGln biosynthesis via transamidation"/>
    <property type="evidence" value="ECO:0007669"/>
    <property type="project" value="TreeGrafter"/>
</dbReference>
<name>A0A1I6Y011_9BACT</name>
<dbReference type="EMBL" id="FPBF01000001">
    <property type="protein sequence ID" value="SFT43737.1"/>
    <property type="molecule type" value="Genomic_DNA"/>
</dbReference>
<dbReference type="Proteomes" id="UP000199673">
    <property type="component" value="Unassembled WGS sequence"/>
</dbReference>
<dbReference type="GO" id="GO:0006450">
    <property type="term" value="P:regulation of translational fidelity"/>
    <property type="evidence" value="ECO:0007669"/>
    <property type="project" value="InterPro"/>
</dbReference>
<evidence type="ECO:0000313" key="3">
    <source>
        <dbReference type="EMBL" id="SFT43737.1"/>
    </source>
</evidence>
<organism evidence="3 4">
    <name type="scientific">Algoriphagus locisalis</name>
    <dbReference type="NCBI Taxonomy" id="305507"/>
    <lineage>
        <taxon>Bacteria</taxon>
        <taxon>Pseudomonadati</taxon>
        <taxon>Bacteroidota</taxon>
        <taxon>Cytophagia</taxon>
        <taxon>Cytophagales</taxon>
        <taxon>Cyclobacteriaceae</taxon>
        <taxon>Algoriphagus</taxon>
    </lineage>
</organism>
<dbReference type="STRING" id="305507.SAMN04489724_0753"/>
<dbReference type="SUPFAM" id="SSF141000">
    <property type="entry name" value="Glu-tRNAGln amidotransferase C subunit"/>
    <property type="match status" value="1"/>
</dbReference>
<dbReference type="EC" id="6.3.5.-" evidence="1"/>
<dbReference type="InterPro" id="IPR036113">
    <property type="entry name" value="Asp/Glu-ADT_sf_sub_c"/>
</dbReference>
<dbReference type="AlphaFoldDB" id="A0A1I6Y011"/>
<dbReference type="GO" id="GO:0050567">
    <property type="term" value="F:glutaminyl-tRNA synthase (glutamine-hydrolyzing) activity"/>
    <property type="evidence" value="ECO:0007669"/>
    <property type="project" value="UniProtKB-UniRule"/>
</dbReference>
<keyword evidence="3" id="KW-0808">Transferase</keyword>
<sequence length="95" mass="10935">MQIDINTIKKIAHLARLEFDESSAEKMSKDMSQILDWVEQLDAIDTTDVEPLTTMSSEVNDMREDKIGHQLDHEAGLKNAPKRDSDYFRVPKVME</sequence>
<dbReference type="GO" id="GO:0005524">
    <property type="term" value="F:ATP binding"/>
    <property type="evidence" value="ECO:0007669"/>
    <property type="project" value="UniProtKB-KW"/>
</dbReference>
<dbReference type="Gene3D" id="1.10.20.60">
    <property type="entry name" value="Glu-tRNAGln amidotransferase C subunit, N-terminal domain"/>
    <property type="match status" value="1"/>
</dbReference>
<reference evidence="4" key="1">
    <citation type="submission" date="2016-10" db="EMBL/GenBank/DDBJ databases">
        <authorList>
            <person name="Varghese N."/>
            <person name="Submissions S."/>
        </authorList>
    </citation>
    <scope>NUCLEOTIDE SEQUENCE [LARGE SCALE GENOMIC DNA]</scope>
    <source>
        <strain evidence="4">DSM 23445</strain>
    </source>
</reference>
<proteinExistence type="inferred from homology"/>
<comment type="catalytic activity">
    <reaction evidence="1">
        <text>L-aspartyl-tRNA(Asn) + L-glutamine + ATP + H2O = L-asparaginyl-tRNA(Asn) + L-glutamate + ADP + phosphate + 2 H(+)</text>
        <dbReference type="Rhea" id="RHEA:14513"/>
        <dbReference type="Rhea" id="RHEA-COMP:9674"/>
        <dbReference type="Rhea" id="RHEA-COMP:9677"/>
        <dbReference type="ChEBI" id="CHEBI:15377"/>
        <dbReference type="ChEBI" id="CHEBI:15378"/>
        <dbReference type="ChEBI" id="CHEBI:29985"/>
        <dbReference type="ChEBI" id="CHEBI:30616"/>
        <dbReference type="ChEBI" id="CHEBI:43474"/>
        <dbReference type="ChEBI" id="CHEBI:58359"/>
        <dbReference type="ChEBI" id="CHEBI:78515"/>
        <dbReference type="ChEBI" id="CHEBI:78516"/>
        <dbReference type="ChEBI" id="CHEBI:456216"/>
    </reaction>
</comment>
<dbReference type="PANTHER" id="PTHR15004">
    <property type="entry name" value="GLUTAMYL-TRNA(GLN) AMIDOTRANSFERASE SUBUNIT C, MITOCHONDRIAL"/>
    <property type="match status" value="1"/>
</dbReference>
<evidence type="ECO:0000256" key="2">
    <source>
        <dbReference type="SAM" id="MobiDB-lite"/>
    </source>
</evidence>
<gene>
    <name evidence="1" type="primary">gatC</name>
    <name evidence="3" type="ORF">SAMN04489724_0753</name>
</gene>
<keyword evidence="1" id="KW-0547">Nucleotide-binding</keyword>
<feature type="region of interest" description="Disordered" evidence="2">
    <location>
        <begin position="71"/>
        <end position="95"/>
    </location>
</feature>
<comment type="function">
    <text evidence="1">Allows the formation of correctly charged Asn-tRNA(Asn) or Gln-tRNA(Gln) through the transamidation of misacylated Asp-tRNA(Asn) or Glu-tRNA(Gln) in organisms which lack either or both of asparaginyl-tRNA or glutaminyl-tRNA synthetases. The reaction takes place in the presence of glutamine and ATP through an activated phospho-Asp-tRNA(Asn) or phospho-Glu-tRNA(Gln).</text>
</comment>
<protein>
    <recommendedName>
        <fullName evidence="1">Aspartyl/glutamyl-tRNA(Asn/Gln) amidotransferase subunit C</fullName>
        <shortName evidence="1">Asp/Glu-ADT subunit C</shortName>
        <ecNumber evidence="1">6.3.5.-</ecNumber>
    </recommendedName>
</protein>
<comment type="catalytic activity">
    <reaction evidence="1">
        <text>L-glutamyl-tRNA(Gln) + L-glutamine + ATP + H2O = L-glutaminyl-tRNA(Gln) + L-glutamate + ADP + phosphate + H(+)</text>
        <dbReference type="Rhea" id="RHEA:17521"/>
        <dbReference type="Rhea" id="RHEA-COMP:9681"/>
        <dbReference type="Rhea" id="RHEA-COMP:9684"/>
        <dbReference type="ChEBI" id="CHEBI:15377"/>
        <dbReference type="ChEBI" id="CHEBI:15378"/>
        <dbReference type="ChEBI" id="CHEBI:29985"/>
        <dbReference type="ChEBI" id="CHEBI:30616"/>
        <dbReference type="ChEBI" id="CHEBI:43474"/>
        <dbReference type="ChEBI" id="CHEBI:58359"/>
        <dbReference type="ChEBI" id="CHEBI:78520"/>
        <dbReference type="ChEBI" id="CHEBI:78521"/>
        <dbReference type="ChEBI" id="CHEBI:456216"/>
    </reaction>
</comment>
<dbReference type="NCBIfam" id="TIGR00135">
    <property type="entry name" value="gatC"/>
    <property type="match status" value="1"/>
</dbReference>
<dbReference type="GO" id="GO:0050566">
    <property type="term" value="F:asparaginyl-tRNA synthase (glutamine-hydrolyzing) activity"/>
    <property type="evidence" value="ECO:0007669"/>
    <property type="project" value="RHEA"/>
</dbReference>
<dbReference type="InterPro" id="IPR003837">
    <property type="entry name" value="GatC"/>
</dbReference>
<accession>A0A1I6Y011</accession>
<keyword evidence="4" id="KW-1185">Reference proteome</keyword>
<evidence type="ECO:0000313" key="4">
    <source>
        <dbReference type="Proteomes" id="UP000199673"/>
    </source>
</evidence>
<dbReference type="GO" id="GO:0016740">
    <property type="term" value="F:transferase activity"/>
    <property type="evidence" value="ECO:0007669"/>
    <property type="project" value="UniProtKB-KW"/>
</dbReference>
<dbReference type="HAMAP" id="MF_00122">
    <property type="entry name" value="GatC"/>
    <property type="match status" value="1"/>
</dbReference>
<evidence type="ECO:0000256" key="1">
    <source>
        <dbReference type="HAMAP-Rule" id="MF_00122"/>
    </source>
</evidence>